<evidence type="ECO:0000256" key="1">
    <source>
        <dbReference type="SAM" id="MobiDB-lite"/>
    </source>
</evidence>
<dbReference type="EMBL" id="BSYO01000022">
    <property type="protein sequence ID" value="GMH21122.1"/>
    <property type="molecule type" value="Genomic_DNA"/>
</dbReference>
<dbReference type="Proteomes" id="UP001279734">
    <property type="component" value="Unassembled WGS sequence"/>
</dbReference>
<protein>
    <submittedName>
        <fullName evidence="2">Uncharacterized protein</fullName>
    </submittedName>
</protein>
<dbReference type="AlphaFoldDB" id="A0AAD3T307"/>
<evidence type="ECO:0000313" key="2">
    <source>
        <dbReference type="EMBL" id="GMH21122.1"/>
    </source>
</evidence>
<name>A0AAD3T307_NEPGR</name>
<organism evidence="2 3">
    <name type="scientific">Nepenthes gracilis</name>
    <name type="common">Slender pitcher plant</name>
    <dbReference type="NCBI Taxonomy" id="150966"/>
    <lineage>
        <taxon>Eukaryota</taxon>
        <taxon>Viridiplantae</taxon>
        <taxon>Streptophyta</taxon>
        <taxon>Embryophyta</taxon>
        <taxon>Tracheophyta</taxon>
        <taxon>Spermatophyta</taxon>
        <taxon>Magnoliopsida</taxon>
        <taxon>eudicotyledons</taxon>
        <taxon>Gunneridae</taxon>
        <taxon>Pentapetalae</taxon>
        <taxon>Caryophyllales</taxon>
        <taxon>Nepenthaceae</taxon>
        <taxon>Nepenthes</taxon>
    </lineage>
</organism>
<comment type="caution">
    <text evidence="2">The sequence shown here is derived from an EMBL/GenBank/DDBJ whole genome shotgun (WGS) entry which is preliminary data.</text>
</comment>
<feature type="region of interest" description="Disordered" evidence="1">
    <location>
        <begin position="166"/>
        <end position="185"/>
    </location>
</feature>
<proteinExistence type="predicted"/>
<sequence length="185" mass="20959">MLEWGLGLVLRKDVAGHAPYDGVHLTLMWSWVVSIADAAILCWGVYSDGICSVLRELGWNSCFIHLLFCEEGMKELWSRWMVSAGVCWFRRHRILATVGNRKQLQHQFTSHSTEPLSIQQMSIRASKANGASYNMVNSPELQPNPAQGHVRACFWITIAKRSSSHSIKGINPPGRRHPFQETPEF</sequence>
<gene>
    <name evidence="2" type="ORF">Nepgr_022964</name>
</gene>
<accession>A0AAD3T307</accession>
<reference evidence="2" key="1">
    <citation type="submission" date="2023-05" db="EMBL/GenBank/DDBJ databases">
        <title>Nepenthes gracilis genome sequencing.</title>
        <authorList>
            <person name="Fukushima K."/>
        </authorList>
    </citation>
    <scope>NUCLEOTIDE SEQUENCE</scope>
    <source>
        <strain evidence="2">SING2019-196</strain>
    </source>
</reference>
<evidence type="ECO:0000313" key="3">
    <source>
        <dbReference type="Proteomes" id="UP001279734"/>
    </source>
</evidence>
<keyword evidence="3" id="KW-1185">Reference proteome</keyword>